<evidence type="ECO:0000313" key="1">
    <source>
        <dbReference type="EMBL" id="CAG8501441.1"/>
    </source>
</evidence>
<dbReference type="Proteomes" id="UP000789759">
    <property type="component" value="Unassembled WGS sequence"/>
</dbReference>
<protein>
    <submittedName>
        <fullName evidence="1">7478_t:CDS:1</fullName>
    </submittedName>
</protein>
<evidence type="ECO:0000313" key="2">
    <source>
        <dbReference type="Proteomes" id="UP000789759"/>
    </source>
</evidence>
<comment type="caution">
    <text evidence="1">The sequence shown here is derived from an EMBL/GenBank/DDBJ whole genome shotgun (WGS) entry which is preliminary data.</text>
</comment>
<feature type="non-terminal residue" evidence="1">
    <location>
        <position position="181"/>
    </location>
</feature>
<accession>A0A9N8ZNH3</accession>
<proteinExistence type="predicted"/>
<keyword evidence="2" id="KW-1185">Reference proteome</keyword>
<sequence length="181" mass="21142">SNVSTACQLTNSDCNLLKKFHDVVAELKHNYCPICKKCFFLITLDYKTEFCERCSRDKLMPKRFLLENKVSSRLSHLSQVEKMLISQDILQTLLKNSSVFERLHAVHESSSTKLNDNNDMNDVVDMSNNYITNTFVPNPISRETEKSITYNKINNFINIKDQEKEDKYEKVEEDNAEFQEL</sequence>
<reference evidence="1" key="1">
    <citation type="submission" date="2021-06" db="EMBL/GenBank/DDBJ databases">
        <authorList>
            <person name="Kallberg Y."/>
            <person name="Tangrot J."/>
            <person name="Rosling A."/>
        </authorList>
    </citation>
    <scope>NUCLEOTIDE SEQUENCE</scope>
    <source>
        <strain evidence="1">FL966</strain>
    </source>
</reference>
<dbReference type="AlphaFoldDB" id="A0A9N8ZNH3"/>
<name>A0A9N8ZNH3_9GLOM</name>
<dbReference type="OrthoDB" id="432234at2759"/>
<organism evidence="1 2">
    <name type="scientific">Cetraspora pellucida</name>
    <dbReference type="NCBI Taxonomy" id="1433469"/>
    <lineage>
        <taxon>Eukaryota</taxon>
        <taxon>Fungi</taxon>
        <taxon>Fungi incertae sedis</taxon>
        <taxon>Mucoromycota</taxon>
        <taxon>Glomeromycotina</taxon>
        <taxon>Glomeromycetes</taxon>
        <taxon>Diversisporales</taxon>
        <taxon>Gigasporaceae</taxon>
        <taxon>Cetraspora</taxon>
    </lineage>
</organism>
<gene>
    <name evidence="1" type="ORF">CPELLU_LOCUS2467</name>
</gene>
<dbReference type="EMBL" id="CAJVQA010001075">
    <property type="protein sequence ID" value="CAG8501441.1"/>
    <property type="molecule type" value="Genomic_DNA"/>
</dbReference>